<protein>
    <submittedName>
        <fullName evidence="1">Uncharacterized protein</fullName>
    </submittedName>
</protein>
<gene>
    <name evidence="1" type="ORF">L798_04018</name>
</gene>
<organism evidence="1 2">
    <name type="scientific">Zootermopsis nevadensis</name>
    <name type="common">Dampwood termite</name>
    <dbReference type="NCBI Taxonomy" id="136037"/>
    <lineage>
        <taxon>Eukaryota</taxon>
        <taxon>Metazoa</taxon>
        <taxon>Ecdysozoa</taxon>
        <taxon>Arthropoda</taxon>
        <taxon>Hexapoda</taxon>
        <taxon>Insecta</taxon>
        <taxon>Pterygota</taxon>
        <taxon>Neoptera</taxon>
        <taxon>Polyneoptera</taxon>
        <taxon>Dictyoptera</taxon>
        <taxon>Blattodea</taxon>
        <taxon>Blattoidea</taxon>
        <taxon>Termitoidae</taxon>
        <taxon>Termopsidae</taxon>
        <taxon>Zootermopsis</taxon>
    </lineage>
</organism>
<proteinExistence type="predicted"/>
<evidence type="ECO:0000313" key="2">
    <source>
        <dbReference type="Proteomes" id="UP000027135"/>
    </source>
</evidence>
<sequence>MPPHPTPGHLYPVDKIWIHGSGWPSKLNKKNSIQLRQVRHSPKQADKSWDNNFSRLGTSDFSRLGTRIQYFYFPSFHKLIVKIT</sequence>
<dbReference type="InParanoid" id="A0A067QT90"/>
<evidence type="ECO:0000313" key="1">
    <source>
        <dbReference type="EMBL" id="KDR06779.1"/>
    </source>
</evidence>
<reference evidence="1 2" key="1">
    <citation type="journal article" date="2014" name="Nat. Commun.">
        <title>Molecular traces of alternative social organization in a termite genome.</title>
        <authorList>
            <person name="Terrapon N."/>
            <person name="Li C."/>
            <person name="Robertson H.M."/>
            <person name="Ji L."/>
            <person name="Meng X."/>
            <person name="Booth W."/>
            <person name="Chen Z."/>
            <person name="Childers C.P."/>
            <person name="Glastad K.M."/>
            <person name="Gokhale K."/>
            <person name="Gowin J."/>
            <person name="Gronenberg W."/>
            <person name="Hermansen R.A."/>
            <person name="Hu H."/>
            <person name="Hunt B.G."/>
            <person name="Huylmans A.K."/>
            <person name="Khalil S.M."/>
            <person name="Mitchell R.D."/>
            <person name="Munoz-Torres M.C."/>
            <person name="Mustard J.A."/>
            <person name="Pan H."/>
            <person name="Reese J.T."/>
            <person name="Scharf M.E."/>
            <person name="Sun F."/>
            <person name="Vogel H."/>
            <person name="Xiao J."/>
            <person name="Yang W."/>
            <person name="Yang Z."/>
            <person name="Yang Z."/>
            <person name="Zhou J."/>
            <person name="Zhu J."/>
            <person name="Brent C.S."/>
            <person name="Elsik C.G."/>
            <person name="Goodisman M.A."/>
            <person name="Liberles D.A."/>
            <person name="Roe R.M."/>
            <person name="Vargo E.L."/>
            <person name="Vilcinskas A."/>
            <person name="Wang J."/>
            <person name="Bornberg-Bauer E."/>
            <person name="Korb J."/>
            <person name="Zhang G."/>
            <person name="Liebig J."/>
        </authorList>
    </citation>
    <scope>NUCLEOTIDE SEQUENCE [LARGE SCALE GENOMIC DNA]</scope>
    <source>
        <tissue evidence="1">Whole organism</tissue>
    </source>
</reference>
<name>A0A067QT90_ZOONE</name>
<keyword evidence="2" id="KW-1185">Reference proteome</keyword>
<dbReference type="Proteomes" id="UP000027135">
    <property type="component" value="Unassembled WGS sequence"/>
</dbReference>
<accession>A0A067QT90</accession>
<dbReference type="EMBL" id="KK853552">
    <property type="protein sequence ID" value="KDR06779.1"/>
    <property type="molecule type" value="Genomic_DNA"/>
</dbReference>
<dbReference type="AlphaFoldDB" id="A0A067QT90"/>